<dbReference type="GO" id="GO:0046677">
    <property type="term" value="P:response to antibiotic"/>
    <property type="evidence" value="ECO:0007669"/>
    <property type="project" value="UniProtKB-KW"/>
</dbReference>
<feature type="transmembrane region" description="Helical" evidence="9">
    <location>
        <begin position="364"/>
        <end position="388"/>
    </location>
</feature>
<dbReference type="InterPro" id="IPR036259">
    <property type="entry name" value="MFS_trans_sf"/>
</dbReference>
<sequence>MSSNTAPAVELRAGPREWFGLLALLLPVTLMTADLGVLWLATPYLTADLQPTSSQLLWTTDLYGFMTCGFLVVMGTLGDRIGRRRLLILGSLGVIAASVLAAYSTSPEMLIVARALLGVAGAAVLPSTLSLIIHMFKDDRQRATAIATWVTALSVGIAIGPVIGGVLLEHWWWGSVFLMGVPVMLVPVLLAPVLLPEYKDPGAGRLDLASVVLFLAAILPVVYGIKKFAEHGWSLANLAAIVIGAAFTVVFVRRQNSLETPLLDMRLFRTRAFTGALLTLLFGMMALNGVEYLVPQYLLVAGELTPLAAGLWLLPGAAGLIIGSQLTPVLAKRFRPAYVITAGLVVTLIGFWLTAVAGPDDSGIVPAAAGLAVIMFGVAPISVLGTALASGAAPPEKAGAASATGQTAYDLGLAFGIAVTGSVAVAVYRSGIADTAPAGIPAAAEEAARDTVGGAAKAAESLPQDVGEQLLTAAREAFTSGFHATAWVSAGMAVLTAVVALVLLRHIPAIGAGAAPDAAPESGEPTAGPASAASAAAREEPVTSA</sequence>
<dbReference type="Proteomes" id="UP000014062">
    <property type="component" value="Chromosome"/>
</dbReference>
<feature type="transmembrane region" description="Helical" evidence="9">
    <location>
        <begin position="170"/>
        <end position="194"/>
    </location>
</feature>
<feature type="transmembrane region" description="Helical" evidence="9">
    <location>
        <begin position="272"/>
        <end position="290"/>
    </location>
</feature>
<name>A0A7U9DWC7_STRLI</name>
<feature type="transmembrane region" description="Helical" evidence="9">
    <location>
        <begin position="338"/>
        <end position="358"/>
    </location>
</feature>
<evidence type="ECO:0000256" key="5">
    <source>
        <dbReference type="ARBA" id="ARBA00022989"/>
    </source>
</evidence>
<evidence type="ECO:0000256" key="3">
    <source>
        <dbReference type="ARBA" id="ARBA00022475"/>
    </source>
</evidence>
<feature type="transmembrane region" description="Helical" evidence="9">
    <location>
        <begin position="206"/>
        <end position="225"/>
    </location>
</feature>
<feature type="domain" description="Major facilitator superfamily (MFS) profile" evidence="10">
    <location>
        <begin position="20"/>
        <end position="508"/>
    </location>
</feature>
<dbReference type="Gene3D" id="1.20.1720.10">
    <property type="entry name" value="Multidrug resistance protein D"/>
    <property type="match status" value="1"/>
</dbReference>
<feature type="transmembrane region" description="Helical" evidence="9">
    <location>
        <begin position="86"/>
        <end position="105"/>
    </location>
</feature>
<dbReference type="RefSeq" id="WP_016327682.1">
    <property type="nucleotide sequence ID" value="NZ_CM001889.1"/>
</dbReference>
<comment type="subcellular location">
    <subcellularLocation>
        <location evidence="1">Cell membrane</location>
        <topology evidence="1">Multi-pass membrane protein</topology>
    </subcellularLocation>
</comment>
<feature type="transmembrane region" description="Helical" evidence="9">
    <location>
        <begin position="231"/>
        <end position="252"/>
    </location>
</feature>
<accession>A0A7U9DWC7</accession>
<evidence type="ECO:0000256" key="8">
    <source>
        <dbReference type="SAM" id="MobiDB-lite"/>
    </source>
</evidence>
<keyword evidence="5 9" id="KW-1133">Transmembrane helix</keyword>
<dbReference type="GO" id="GO:0022857">
    <property type="term" value="F:transmembrane transporter activity"/>
    <property type="evidence" value="ECO:0007669"/>
    <property type="project" value="InterPro"/>
</dbReference>
<feature type="transmembrane region" description="Helical" evidence="9">
    <location>
        <begin position="484"/>
        <end position="504"/>
    </location>
</feature>
<keyword evidence="7" id="KW-0046">Antibiotic resistance</keyword>
<evidence type="ECO:0000256" key="4">
    <source>
        <dbReference type="ARBA" id="ARBA00022692"/>
    </source>
</evidence>
<dbReference type="EMBL" id="CM001889">
    <property type="protein sequence ID" value="EOY51376.1"/>
    <property type="molecule type" value="Genomic_DNA"/>
</dbReference>
<feature type="transmembrane region" description="Helical" evidence="9">
    <location>
        <begin position="62"/>
        <end position="79"/>
    </location>
</feature>
<dbReference type="CDD" id="cd17321">
    <property type="entry name" value="MFS_MMR_MDR_like"/>
    <property type="match status" value="1"/>
</dbReference>
<dbReference type="GO" id="GO:0005886">
    <property type="term" value="C:plasma membrane"/>
    <property type="evidence" value="ECO:0007669"/>
    <property type="project" value="UniProtKB-SubCell"/>
</dbReference>
<dbReference type="PANTHER" id="PTHR42718:SF47">
    <property type="entry name" value="METHYL VIOLOGEN RESISTANCE PROTEIN SMVA"/>
    <property type="match status" value="1"/>
</dbReference>
<feature type="transmembrane region" description="Helical" evidence="9">
    <location>
        <begin position="408"/>
        <end position="428"/>
    </location>
</feature>
<dbReference type="InterPro" id="IPR011701">
    <property type="entry name" value="MFS"/>
</dbReference>
<evidence type="ECO:0000259" key="10">
    <source>
        <dbReference type="PROSITE" id="PS50850"/>
    </source>
</evidence>
<dbReference type="Pfam" id="PF07690">
    <property type="entry name" value="MFS_1"/>
    <property type="match status" value="1"/>
</dbReference>
<evidence type="ECO:0000256" key="7">
    <source>
        <dbReference type="ARBA" id="ARBA00023251"/>
    </source>
</evidence>
<feature type="transmembrane region" description="Helical" evidence="9">
    <location>
        <begin position="145"/>
        <end position="164"/>
    </location>
</feature>
<dbReference type="Gene3D" id="1.20.1250.20">
    <property type="entry name" value="MFS general substrate transporter like domains"/>
    <property type="match status" value="1"/>
</dbReference>
<dbReference type="AlphaFoldDB" id="A0A7U9DWC7"/>
<feature type="region of interest" description="Disordered" evidence="8">
    <location>
        <begin position="514"/>
        <end position="545"/>
    </location>
</feature>
<evidence type="ECO:0000256" key="2">
    <source>
        <dbReference type="ARBA" id="ARBA00022448"/>
    </source>
</evidence>
<organism evidence="11 12">
    <name type="scientific">Streptomyces lividans 1326</name>
    <dbReference type="NCBI Taxonomy" id="1200984"/>
    <lineage>
        <taxon>Bacteria</taxon>
        <taxon>Bacillati</taxon>
        <taxon>Actinomycetota</taxon>
        <taxon>Actinomycetes</taxon>
        <taxon>Kitasatosporales</taxon>
        <taxon>Streptomycetaceae</taxon>
        <taxon>Streptomyces</taxon>
    </lineage>
</organism>
<dbReference type="PANTHER" id="PTHR42718">
    <property type="entry name" value="MAJOR FACILITATOR SUPERFAMILY MULTIDRUG TRANSPORTER MFSC"/>
    <property type="match status" value="1"/>
</dbReference>
<evidence type="ECO:0000313" key="12">
    <source>
        <dbReference type="Proteomes" id="UP000014062"/>
    </source>
</evidence>
<evidence type="ECO:0000256" key="9">
    <source>
        <dbReference type="SAM" id="Phobius"/>
    </source>
</evidence>
<feature type="transmembrane region" description="Helical" evidence="9">
    <location>
        <begin position="310"/>
        <end position="331"/>
    </location>
</feature>
<proteinExistence type="predicted"/>
<keyword evidence="3" id="KW-1003">Cell membrane</keyword>
<dbReference type="PROSITE" id="PS50850">
    <property type="entry name" value="MFS"/>
    <property type="match status" value="1"/>
</dbReference>
<evidence type="ECO:0000256" key="1">
    <source>
        <dbReference type="ARBA" id="ARBA00004651"/>
    </source>
</evidence>
<keyword evidence="2" id="KW-0813">Transport</keyword>
<evidence type="ECO:0000256" key="6">
    <source>
        <dbReference type="ARBA" id="ARBA00023136"/>
    </source>
</evidence>
<feature type="transmembrane region" description="Helical" evidence="9">
    <location>
        <begin position="21"/>
        <end position="42"/>
    </location>
</feature>
<feature type="compositionally biased region" description="Low complexity" evidence="8">
    <location>
        <begin position="514"/>
        <end position="536"/>
    </location>
</feature>
<evidence type="ECO:0000313" key="11">
    <source>
        <dbReference type="EMBL" id="EOY51376.1"/>
    </source>
</evidence>
<dbReference type="SUPFAM" id="SSF103473">
    <property type="entry name" value="MFS general substrate transporter"/>
    <property type="match status" value="1"/>
</dbReference>
<keyword evidence="4 9" id="KW-0812">Transmembrane</keyword>
<protein>
    <recommendedName>
        <fullName evidence="10">Major facilitator superfamily (MFS) profile domain-containing protein</fullName>
    </recommendedName>
</protein>
<dbReference type="InterPro" id="IPR020846">
    <property type="entry name" value="MFS_dom"/>
</dbReference>
<reference evidence="12" key="1">
    <citation type="journal article" date="2013" name="Genome Biol. Evol.">
        <title>The genome sequence of Streptomyces lividans 66 reveals a novel tRNA-dependent peptide biosynthetic system within a metal-related genomic island.</title>
        <authorList>
            <person name="Cruz-Morales P."/>
            <person name="Vijgenboom E."/>
            <person name="Iruegas-Bocardo F."/>
            <person name="Girard G."/>
            <person name="Yanez-Guerra L.A."/>
            <person name="Ramos-Aboites H.E."/>
            <person name="Pernodet J.L."/>
            <person name="Anne J."/>
            <person name="van Wezel G.P."/>
            <person name="Barona-Gomez F."/>
        </authorList>
    </citation>
    <scope>NUCLEOTIDE SEQUENCE [LARGE SCALE GENOMIC DNA]</scope>
    <source>
        <strain evidence="12">1326</strain>
    </source>
</reference>
<feature type="transmembrane region" description="Helical" evidence="9">
    <location>
        <begin position="111"/>
        <end position="133"/>
    </location>
</feature>
<keyword evidence="6 9" id="KW-0472">Membrane</keyword>
<gene>
    <name evidence="11" type="ORF">SLI_6670</name>
</gene>